<gene>
    <name evidence="2" type="ORF">BG006_000766</name>
</gene>
<feature type="chain" id="PRO_5040252661" evidence="1">
    <location>
        <begin position="19"/>
        <end position="98"/>
    </location>
</feature>
<feature type="signal peptide" evidence="1">
    <location>
        <begin position="1"/>
        <end position="18"/>
    </location>
</feature>
<evidence type="ECO:0000313" key="3">
    <source>
        <dbReference type="Proteomes" id="UP000696485"/>
    </source>
</evidence>
<dbReference type="Proteomes" id="UP000696485">
    <property type="component" value="Unassembled WGS sequence"/>
</dbReference>
<reference evidence="2" key="1">
    <citation type="journal article" date="2020" name="Fungal Divers.">
        <title>Resolving the Mortierellaceae phylogeny through synthesis of multi-gene phylogenetics and phylogenomics.</title>
        <authorList>
            <person name="Vandepol N."/>
            <person name="Liber J."/>
            <person name="Desiro A."/>
            <person name="Na H."/>
            <person name="Kennedy M."/>
            <person name="Barry K."/>
            <person name="Grigoriev I.V."/>
            <person name="Miller A.N."/>
            <person name="O'Donnell K."/>
            <person name="Stajich J.E."/>
            <person name="Bonito G."/>
        </authorList>
    </citation>
    <scope>NUCLEOTIDE SEQUENCE</scope>
    <source>
        <strain evidence="2">NVP1</strain>
    </source>
</reference>
<dbReference type="AlphaFoldDB" id="A0A9P5SEV8"/>
<organism evidence="2 3">
    <name type="scientific">Podila minutissima</name>
    <dbReference type="NCBI Taxonomy" id="64525"/>
    <lineage>
        <taxon>Eukaryota</taxon>
        <taxon>Fungi</taxon>
        <taxon>Fungi incertae sedis</taxon>
        <taxon>Mucoromycota</taxon>
        <taxon>Mortierellomycotina</taxon>
        <taxon>Mortierellomycetes</taxon>
        <taxon>Mortierellales</taxon>
        <taxon>Mortierellaceae</taxon>
        <taxon>Podila</taxon>
    </lineage>
</organism>
<keyword evidence="1" id="KW-0732">Signal</keyword>
<keyword evidence="3" id="KW-1185">Reference proteome</keyword>
<comment type="caution">
    <text evidence="2">The sequence shown here is derived from an EMBL/GenBank/DDBJ whole genome shotgun (WGS) entry which is preliminary data.</text>
</comment>
<accession>A0A9P5SEV8</accession>
<evidence type="ECO:0000313" key="2">
    <source>
        <dbReference type="EMBL" id="KAF9324204.1"/>
    </source>
</evidence>
<sequence length="98" mass="11252">MIFARTLVVLCVAAVAMARVCDSQESFDSEWWGPRRGRVAYMMEGQHEIWTKNTCSSIGKEIKWCYNEAQDYCETGNKATEFRNRCSERGSDCYAVDC</sequence>
<dbReference type="EMBL" id="JAAAUY010001131">
    <property type="protein sequence ID" value="KAF9324204.1"/>
    <property type="molecule type" value="Genomic_DNA"/>
</dbReference>
<proteinExistence type="predicted"/>
<name>A0A9P5SEV8_9FUNG</name>
<protein>
    <submittedName>
        <fullName evidence="2">Uncharacterized protein</fullName>
    </submittedName>
</protein>
<evidence type="ECO:0000256" key="1">
    <source>
        <dbReference type="SAM" id="SignalP"/>
    </source>
</evidence>